<keyword evidence="1" id="KW-0812">Transmembrane</keyword>
<accession>A0A7W8AIL4</accession>
<sequence>MAKNSFLMKQLFRSNTAQKKNLCGSNTAQKQNLRGTDKDDCPKLTSIMLILVLAMLAGVFLVKALTGV</sequence>
<feature type="transmembrane region" description="Helical" evidence="1">
    <location>
        <begin position="44"/>
        <end position="65"/>
    </location>
</feature>
<name>A0A7W8AIL4_9HYPH</name>
<keyword evidence="3" id="KW-1185">Reference proteome</keyword>
<evidence type="ECO:0000256" key="1">
    <source>
        <dbReference type="SAM" id="Phobius"/>
    </source>
</evidence>
<dbReference type="AlphaFoldDB" id="A0A7W8AIL4"/>
<dbReference type="EMBL" id="JACHIL010000002">
    <property type="protein sequence ID" value="MBB5091032.1"/>
    <property type="molecule type" value="Genomic_DNA"/>
</dbReference>
<dbReference type="Proteomes" id="UP000531231">
    <property type="component" value="Unassembled WGS sequence"/>
</dbReference>
<protein>
    <submittedName>
        <fullName evidence="2">Uncharacterized protein</fullName>
    </submittedName>
</protein>
<comment type="caution">
    <text evidence="2">The sequence shown here is derived from an EMBL/GenBank/DDBJ whole genome shotgun (WGS) entry which is preliminary data.</text>
</comment>
<gene>
    <name evidence="2" type="ORF">HNQ68_001556</name>
</gene>
<proteinExistence type="predicted"/>
<reference evidence="2 3" key="1">
    <citation type="submission" date="2020-08" db="EMBL/GenBank/DDBJ databases">
        <title>Genomic Encyclopedia of Type Strains, Phase IV (KMG-IV): sequencing the most valuable type-strain genomes for metagenomic binning, comparative biology and taxonomic classification.</title>
        <authorList>
            <person name="Goeker M."/>
        </authorList>
    </citation>
    <scope>NUCLEOTIDE SEQUENCE [LARGE SCALE GENOMIC DNA]</scope>
    <source>
        <strain evidence="2 3">DSM 25620</strain>
    </source>
</reference>
<organism evidence="2 3">
    <name type="scientific">Pseudochrobactrum saccharolyticum</name>
    <dbReference type="NCBI Taxonomy" id="354352"/>
    <lineage>
        <taxon>Bacteria</taxon>
        <taxon>Pseudomonadati</taxon>
        <taxon>Pseudomonadota</taxon>
        <taxon>Alphaproteobacteria</taxon>
        <taxon>Hyphomicrobiales</taxon>
        <taxon>Brucellaceae</taxon>
        <taxon>Pseudochrobactrum</taxon>
    </lineage>
</organism>
<evidence type="ECO:0000313" key="2">
    <source>
        <dbReference type="EMBL" id="MBB5091032.1"/>
    </source>
</evidence>
<keyword evidence="1" id="KW-0472">Membrane</keyword>
<evidence type="ECO:0000313" key="3">
    <source>
        <dbReference type="Proteomes" id="UP000531231"/>
    </source>
</evidence>
<keyword evidence="1" id="KW-1133">Transmembrane helix</keyword>
<dbReference type="RefSeq" id="WP_151159115.1">
    <property type="nucleotide sequence ID" value="NZ_JACHIL010000002.1"/>
</dbReference>